<keyword evidence="2" id="KW-1133">Transmembrane helix</keyword>
<keyword evidence="5" id="KW-1185">Reference proteome</keyword>
<dbReference type="EMBL" id="JADLQX010000044">
    <property type="protein sequence ID" value="MBF6302457.1"/>
    <property type="molecule type" value="Genomic_DNA"/>
</dbReference>
<dbReference type="Pfam" id="PF26527">
    <property type="entry name" value="DUF8176"/>
    <property type="match status" value="1"/>
</dbReference>
<feature type="region of interest" description="Disordered" evidence="1">
    <location>
        <begin position="110"/>
        <end position="134"/>
    </location>
</feature>
<evidence type="ECO:0000256" key="1">
    <source>
        <dbReference type="SAM" id="MobiDB-lite"/>
    </source>
</evidence>
<feature type="transmembrane region" description="Helical" evidence="2">
    <location>
        <begin position="85"/>
        <end position="106"/>
    </location>
</feature>
<evidence type="ECO:0000313" key="5">
    <source>
        <dbReference type="Proteomes" id="UP000702209"/>
    </source>
</evidence>
<dbReference type="Proteomes" id="UP000702209">
    <property type="component" value="Unassembled WGS sequence"/>
</dbReference>
<proteinExistence type="predicted"/>
<gene>
    <name evidence="4" type="ORF">IU459_33690</name>
</gene>
<accession>A0ABS0D0U4</accession>
<keyword evidence="2" id="KW-0812">Transmembrane</keyword>
<sequence>MTDDTSEFAVPDVYSAPSAEWPEPTDLDALSRQAFVRAGAARPDYTTWLPHPAAAHPAEPTEQPAGVQEPPIRQRHIASRPRRGAVVGLLSMIGVAATVSAVVWVWPAQPSPPTASAPSTGSPAPATALPPTSSTVPVAWCESRFGPERVSGNSAGSAASGPEVILALEYAYYTRRDATAVRTLLAPDGRFGSDAEIQAGIDAIPTGTTHCVDIIPAGPDRWAVTVTERWPNDSRVVHRQFISTTSRDNRTLVVAVEPA</sequence>
<evidence type="ECO:0000259" key="3">
    <source>
        <dbReference type="Pfam" id="PF26527"/>
    </source>
</evidence>
<comment type="caution">
    <text evidence="4">The sequence shown here is derived from an EMBL/GenBank/DDBJ whole genome shotgun (WGS) entry which is preliminary data.</text>
</comment>
<feature type="region of interest" description="Disordered" evidence="1">
    <location>
        <begin position="1"/>
        <end position="25"/>
    </location>
</feature>
<protein>
    <recommendedName>
        <fullName evidence="3">DUF8176 domain-containing protein</fullName>
    </recommendedName>
</protein>
<evidence type="ECO:0000313" key="4">
    <source>
        <dbReference type="EMBL" id="MBF6302457.1"/>
    </source>
</evidence>
<reference evidence="4 5" key="1">
    <citation type="submission" date="2020-10" db="EMBL/GenBank/DDBJ databases">
        <title>Identification of Nocardia species via Next-generation sequencing and recognition of intraspecies genetic diversity.</title>
        <authorList>
            <person name="Li P."/>
            <person name="Li P."/>
            <person name="Lu B."/>
        </authorList>
    </citation>
    <scope>NUCLEOTIDE SEQUENCE [LARGE SCALE GENOMIC DNA]</scope>
    <source>
        <strain evidence="4 5">BJ06-0157</strain>
    </source>
</reference>
<organism evidence="4 5">
    <name type="scientific">Nocardia amamiensis</name>
    <dbReference type="NCBI Taxonomy" id="404578"/>
    <lineage>
        <taxon>Bacteria</taxon>
        <taxon>Bacillati</taxon>
        <taxon>Actinomycetota</taxon>
        <taxon>Actinomycetes</taxon>
        <taxon>Mycobacteriales</taxon>
        <taxon>Nocardiaceae</taxon>
        <taxon>Nocardia</taxon>
    </lineage>
</organism>
<feature type="domain" description="DUF8176" evidence="3">
    <location>
        <begin position="139"/>
        <end position="256"/>
    </location>
</feature>
<dbReference type="RefSeq" id="WP_195133643.1">
    <property type="nucleotide sequence ID" value="NZ_JADLQX010000044.1"/>
</dbReference>
<dbReference type="InterPro" id="IPR058489">
    <property type="entry name" value="DUF8176"/>
</dbReference>
<evidence type="ECO:0000256" key="2">
    <source>
        <dbReference type="SAM" id="Phobius"/>
    </source>
</evidence>
<feature type="compositionally biased region" description="Low complexity" evidence="1">
    <location>
        <begin position="116"/>
        <end position="134"/>
    </location>
</feature>
<keyword evidence="2" id="KW-0472">Membrane</keyword>
<name>A0ABS0D0U4_9NOCA</name>